<feature type="domain" description="AMP-dependent synthetase/ligase" evidence="19">
    <location>
        <begin position="120"/>
        <end position="444"/>
    </location>
</feature>
<evidence type="ECO:0000256" key="10">
    <source>
        <dbReference type="ARBA" id="ARBA00023055"/>
    </source>
</evidence>
<evidence type="ECO:0000259" key="19">
    <source>
        <dbReference type="Pfam" id="PF00501"/>
    </source>
</evidence>
<dbReference type="AlphaFoldDB" id="A0A671EEV4"/>
<feature type="domain" description="AMP-binding enzyme C-terminal" evidence="20">
    <location>
        <begin position="566"/>
        <end position="642"/>
    </location>
</feature>
<evidence type="ECO:0000259" key="20">
    <source>
        <dbReference type="Pfam" id="PF13193"/>
    </source>
</evidence>
<dbReference type="GO" id="GO:0005324">
    <property type="term" value="F:long-chain fatty acid transmembrane transporter activity"/>
    <property type="evidence" value="ECO:0007669"/>
    <property type="project" value="TreeGrafter"/>
</dbReference>
<feature type="signal peptide" evidence="18">
    <location>
        <begin position="1"/>
        <end position="21"/>
    </location>
</feature>
<evidence type="ECO:0000256" key="13">
    <source>
        <dbReference type="ARBA" id="ARBA00024484"/>
    </source>
</evidence>
<comment type="catalytic activity">
    <reaction evidence="13">
        <text>a long-chain fatty acid + ATP + CoA = a long-chain fatty acyl-CoA + AMP + diphosphate</text>
        <dbReference type="Rhea" id="RHEA:15421"/>
        <dbReference type="ChEBI" id="CHEBI:30616"/>
        <dbReference type="ChEBI" id="CHEBI:33019"/>
        <dbReference type="ChEBI" id="CHEBI:57287"/>
        <dbReference type="ChEBI" id="CHEBI:57560"/>
        <dbReference type="ChEBI" id="CHEBI:83139"/>
        <dbReference type="ChEBI" id="CHEBI:456215"/>
        <dbReference type="EC" id="6.2.1.3"/>
    </reaction>
    <physiologicalReaction direction="left-to-right" evidence="13">
        <dbReference type="Rhea" id="RHEA:15422"/>
    </physiologicalReaction>
</comment>
<evidence type="ECO:0000256" key="2">
    <source>
        <dbReference type="ARBA" id="ARBA00006432"/>
    </source>
</evidence>
<dbReference type="EMBL" id="JACAGC010000022">
    <property type="protein sequence ID" value="KAF6289082.1"/>
    <property type="molecule type" value="Genomic_DNA"/>
</dbReference>
<keyword evidence="18" id="KW-0732">Signal</keyword>
<dbReference type="InterPro" id="IPR000873">
    <property type="entry name" value="AMP-dep_synth/lig_dom"/>
</dbReference>
<evidence type="ECO:0000313" key="22">
    <source>
        <dbReference type="Ensembl" id="ENSRFEP00010011585.1"/>
    </source>
</evidence>
<keyword evidence="5" id="KW-0436">Ligase</keyword>
<evidence type="ECO:0000256" key="16">
    <source>
        <dbReference type="ARBA" id="ARBA00041297"/>
    </source>
</evidence>
<keyword evidence="6" id="KW-0812">Transmembrane</keyword>
<reference evidence="22" key="5">
    <citation type="submission" date="2025-05" db="UniProtKB">
        <authorList>
            <consortium name="Ensembl"/>
        </authorList>
    </citation>
    <scope>IDENTIFICATION</scope>
</reference>
<keyword evidence="4" id="KW-1003">Cell membrane</keyword>
<evidence type="ECO:0000256" key="12">
    <source>
        <dbReference type="ARBA" id="ARBA00023136"/>
    </source>
</evidence>
<comment type="similarity">
    <text evidence="2">Belongs to the ATP-dependent AMP-binding enzyme family.</text>
</comment>
<dbReference type="GO" id="GO:0005886">
    <property type="term" value="C:plasma membrane"/>
    <property type="evidence" value="ECO:0007669"/>
    <property type="project" value="UniProtKB-SubCell"/>
</dbReference>
<dbReference type="Proteomes" id="UP000585614">
    <property type="component" value="Unassembled WGS sequence"/>
</dbReference>
<comment type="catalytic activity">
    <reaction evidence="15">
        <text>a very long-chain fatty acid + ATP + CoA = a very long-chain fatty acyl-CoA + AMP + diphosphate</text>
        <dbReference type="Rhea" id="RHEA:54536"/>
        <dbReference type="ChEBI" id="CHEBI:30616"/>
        <dbReference type="ChEBI" id="CHEBI:33019"/>
        <dbReference type="ChEBI" id="CHEBI:57287"/>
        <dbReference type="ChEBI" id="CHEBI:58950"/>
        <dbReference type="ChEBI" id="CHEBI:138261"/>
        <dbReference type="ChEBI" id="CHEBI:456215"/>
    </reaction>
    <physiologicalReaction direction="left-to-right" evidence="15">
        <dbReference type="Rhea" id="RHEA:54537"/>
    </physiologicalReaction>
</comment>
<keyword evidence="3" id="KW-0813">Transport</keyword>
<evidence type="ECO:0000256" key="6">
    <source>
        <dbReference type="ARBA" id="ARBA00022692"/>
    </source>
</evidence>
<keyword evidence="9" id="KW-1133">Transmembrane helix</keyword>
<keyword evidence="7" id="KW-0547">Nucleotide-binding</keyword>
<dbReference type="Gene3D" id="3.40.50.12780">
    <property type="entry name" value="N-terminal domain of ligase-like"/>
    <property type="match status" value="1"/>
</dbReference>
<organism evidence="22 23">
    <name type="scientific">Rhinolophus ferrumequinum</name>
    <name type="common">Greater horseshoe bat</name>
    <dbReference type="NCBI Taxonomy" id="59479"/>
    <lineage>
        <taxon>Eukaryota</taxon>
        <taxon>Metazoa</taxon>
        <taxon>Chordata</taxon>
        <taxon>Craniata</taxon>
        <taxon>Vertebrata</taxon>
        <taxon>Euteleostomi</taxon>
        <taxon>Mammalia</taxon>
        <taxon>Eutheria</taxon>
        <taxon>Laurasiatheria</taxon>
        <taxon>Chiroptera</taxon>
        <taxon>Yinpterochiroptera</taxon>
        <taxon>Rhinolophoidea</taxon>
        <taxon>Rhinolophidae</taxon>
        <taxon>Rhinolophinae</taxon>
        <taxon>Rhinolophus</taxon>
    </lineage>
</organism>
<dbReference type="Pfam" id="PF00501">
    <property type="entry name" value="AMP-binding"/>
    <property type="match status" value="1"/>
</dbReference>
<dbReference type="PANTHER" id="PTHR43107:SF25">
    <property type="entry name" value="LONG-CHAIN FATTY ACID TRANSPORT PROTEIN 5"/>
    <property type="match status" value="1"/>
</dbReference>
<dbReference type="Proteomes" id="UP000472240">
    <property type="component" value="Chromosome 15"/>
</dbReference>
<evidence type="ECO:0000256" key="3">
    <source>
        <dbReference type="ARBA" id="ARBA00022448"/>
    </source>
</evidence>
<proteinExistence type="inferred from homology"/>
<keyword evidence="8" id="KW-0276">Fatty acid metabolism</keyword>
<reference evidence="22 23" key="3">
    <citation type="submission" date="2018-12" db="EMBL/GenBank/DDBJ databases">
        <title>G10K-VGP greater horseshoe bat female genome, primary haplotype.</title>
        <authorList>
            <person name="Teeling E."/>
            <person name="Myers G."/>
            <person name="Vernes S."/>
            <person name="Pippel M."/>
            <person name="Winkler S."/>
            <person name="Fedrigo O."/>
            <person name="Rhie A."/>
            <person name="Koren S."/>
            <person name="Phillippy A."/>
            <person name="Lewin H."/>
            <person name="Damas J."/>
            <person name="Howe K."/>
            <person name="Mountcastle J."/>
            <person name="Jarvis E.D."/>
        </authorList>
    </citation>
    <scope>NUCLEOTIDE SEQUENCE [LARGE SCALE GENOMIC DNA]</scope>
</reference>
<dbReference type="FunFam" id="3.30.300.30:FF:000002">
    <property type="entry name" value="Long-chain fatty acid transport protein 1"/>
    <property type="match status" value="1"/>
</dbReference>
<dbReference type="Gene3D" id="3.30.300.30">
    <property type="match status" value="1"/>
</dbReference>
<evidence type="ECO:0000313" key="21">
    <source>
        <dbReference type="EMBL" id="KAF6289082.1"/>
    </source>
</evidence>
<dbReference type="Ensembl" id="ENSRFET00010012675.1">
    <property type="protein sequence ID" value="ENSRFEP00010011585.1"/>
    <property type="gene ID" value="ENSRFEG00010007788.1"/>
</dbReference>
<dbReference type="EC" id="6.2.1.3" evidence="14"/>
<reference evidence="22 23" key="2">
    <citation type="journal article" date="2018" name="Annu Rev Anim Biosci">
        <title>Bat Biology, Genomes, and the Bat1K Project: To Generate Chromosome-Level Genomes for All Living Bat Species.</title>
        <authorList>
            <person name="Teeling E.C."/>
            <person name="Vernes S.C."/>
            <person name="Davalos L.M."/>
            <person name="Ray D.A."/>
            <person name="Gilbert M.T.P."/>
            <person name="Myers E."/>
        </authorList>
    </citation>
    <scope>NUCLEOTIDE SEQUENCE</scope>
</reference>
<dbReference type="SUPFAM" id="SSF56801">
    <property type="entry name" value="Acetyl-CoA synthetase-like"/>
    <property type="match status" value="1"/>
</dbReference>
<dbReference type="FunFam" id="3.40.50.12780:FF:000005">
    <property type="entry name" value="Solute carrier family 27 member 6"/>
    <property type="match status" value="1"/>
</dbReference>
<feature type="chain" id="PRO_5044625663" description="long-chain-fatty-acid--CoA ligase" evidence="18">
    <location>
        <begin position="22"/>
        <end position="690"/>
    </location>
</feature>
<evidence type="ECO:0000256" key="18">
    <source>
        <dbReference type="SAM" id="SignalP"/>
    </source>
</evidence>
<accession>A0A671EEV4</accession>
<dbReference type="GO" id="GO:0008206">
    <property type="term" value="P:bile acid metabolic process"/>
    <property type="evidence" value="ECO:0007669"/>
    <property type="project" value="TreeGrafter"/>
</dbReference>
<dbReference type="Pfam" id="PF13193">
    <property type="entry name" value="AMP-binding_C"/>
    <property type="match status" value="1"/>
</dbReference>
<dbReference type="RefSeq" id="XP_032983581.1">
    <property type="nucleotide sequence ID" value="XM_033127690.1"/>
</dbReference>
<keyword evidence="11" id="KW-0443">Lipid metabolism</keyword>
<dbReference type="GO" id="GO:0000166">
    <property type="term" value="F:nucleotide binding"/>
    <property type="evidence" value="ECO:0007669"/>
    <property type="project" value="UniProtKB-KW"/>
</dbReference>
<evidence type="ECO:0000256" key="11">
    <source>
        <dbReference type="ARBA" id="ARBA00023098"/>
    </source>
</evidence>
<dbReference type="PROSITE" id="PS00455">
    <property type="entry name" value="AMP_BINDING"/>
    <property type="match status" value="1"/>
</dbReference>
<sequence>MDVRSRLAILLLLLLLLRGLGQHTWPAAVALALRWLLGDPACCALLGLAALARPWLSPWMPPWLSLAAAASTLALLPVRPPPGLRWLPADVAFIVRILHAGLAIRARLSRTPPDTFVDAFERRARAQPGHTPLVLTGPGGRSVTYRELDARACRAAWALKAELGRPADRGAREPAALLVLASQVVPALGLWLGLAKLGCPVAWINPHSRGAPLVHSVLSSGARVLVVDPDLRENLEEVLPRLQEENIRCFYLSLSSPTPGVGALGAALQDAPPDPVPADLRAGITPRSPALFIYTSGTTGLPKPAILTHERVLQMCSMLSLSGVTADDVVYTVLPLYHAMGLVLGVLGCLELGATCVLAPKFSASCFWDDCRQHSVTVIQYVGEVLRYLCNTPQRQEDQTHTVRLAMGNGLRADVWENFQQRFGPIRILEVYGSTEGNIGFVNYPGRCGAVGKTSCFLRMLSPFELVQFDTEAVEPVRDKQGFCVPVGPGEPGLLLSQVLGRHPFVGYHGPRELSERKLVRDVRRHGDVYYNSGDLLSMDREGFLYFCDRLGDTFRWKGENVSTREVEGVLSLVDFLQEVNVYGVSVPGCEGKVGMAAVHLAPGQTFDGQRLYQHVCTWLPAYAVPHFIRIQDTMEITSTFKLVKSQLVREGFNVGVIADSLFVLDNQAQAFRPLTPDTYKAVCEGTWKL</sequence>
<evidence type="ECO:0000256" key="7">
    <source>
        <dbReference type="ARBA" id="ARBA00022741"/>
    </source>
</evidence>
<reference evidence="21 24" key="4">
    <citation type="journal article" date="2020" name="Nature">
        <title>Six reference-quality genomes reveal evolution of bat adaptations.</title>
        <authorList>
            <person name="Jebb D."/>
            <person name="Huang Z."/>
            <person name="Pippel M."/>
            <person name="Hughes G.M."/>
            <person name="Lavrichenko K."/>
            <person name="Devanna P."/>
            <person name="Winkler S."/>
            <person name="Jermiin L.S."/>
            <person name="Skirmuntt E.C."/>
            <person name="Katzourakis A."/>
            <person name="Burkitt-Gray L."/>
            <person name="Ray D.A."/>
            <person name="Sullivan K.A.M."/>
            <person name="Roscito J.G."/>
            <person name="Kirilenko B.M."/>
            <person name="Davalos L.M."/>
            <person name="Corthals A.P."/>
            <person name="Power M.L."/>
            <person name="Jones G."/>
            <person name="Ransome R.D."/>
            <person name="Dechmann D.K.N."/>
            <person name="Locatelli A.G."/>
            <person name="Puechmaille S.J."/>
            <person name="Fedrigo O."/>
            <person name="Jarvis E.D."/>
            <person name="Hiller M."/>
            <person name="Vernes S.C."/>
            <person name="Myers E.W."/>
            <person name="Teeling E.C."/>
        </authorList>
    </citation>
    <scope>NUCLEOTIDE SEQUENCE [LARGE SCALE GENOMIC DNA]</scope>
    <source>
        <strain evidence="21">MRhiFer1</strain>
        <tissue evidence="21">Lung</tissue>
    </source>
</reference>
<protein>
    <recommendedName>
        <fullName evidence="14">long-chain-fatty-acid--CoA ligase</fullName>
        <ecNumber evidence="14">6.2.1.3</ecNumber>
    </recommendedName>
    <alternativeName>
        <fullName evidence="16">Long-chain-fatty-acid--CoA ligase</fullName>
    </alternativeName>
</protein>
<evidence type="ECO:0000256" key="1">
    <source>
        <dbReference type="ARBA" id="ARBA00004651"/>
    </source>
</evidence>
<evidence type="ECO:0000313" key="24">
    <source>
        <dbReference type="Proteomes" id="UP000585614"/>
    </source>
</evidence>
<dbReference type="OMA" id="ATFFTYV"/>
<evidence type="ECO:0000256" key="14">
    <source>
        <dbReference type="ARBA" id="ARBA00026121"/>
    </source>
</evidence>
<dbReference type="GO" id="GO:0005789">
    <property type="term" value="C:endoplasmic reticulum membrane"/>
    <property type="evidence" value="ECO:0007669"/>
    <property type="project" value="TreeGrafter"/>
</dbReference>
<dbReference type="InterPro" id="IPR020845">
    <property type="entry name" value="AMP-binding_CS"/>
</dbReference>
<dbReference type="GeneTree" id="ENSGT00940000157947"/>
<evidence type="ECO:0000256" key="9">
    <source>
        <dbReference type="ARBA" id="ARBA00022989"/>
    </source>
</evidence>
<dbReference type="InterPro" id="IPR025110">
    <property type="entry name" value="AMP-bd_C"/>
</dbReference>
<evidence type="ECO:0000313" key="23">
    <source>
        <dbReference type="Proteomes" id="UP000472240"/>
    </source>
</evidence>
<comment type="subcellular location">
    <subcellularLocation>
        <location evidence="1">Cell membrane</location>
        <topology evidence="1">Multi-pass membrane protein</topology>
    </subcellularLocation>
</comment>
<evidence type="ECO:0000256" key="4">
    <source>
        <dbReference type="ARBA" id="ARBA00022475"/>
    </source>
</evidence>
<keyword evidence="10" id="KW-0445">Lipid transport</keyword>
<evidence type="ECO:0000256" key="17">
    <source>
        <dbReference type="ARBA" id="ARBA00048666"/>
    </source>
</evidence>
<dbReference type="InterPro" id="IPR042099">
    <property type="entry name" value="ANL_N_sf"/>
</dbReference>
<keyword evidence="23" id="KW-1185">Reference proteome</keyword>
<evidence type="ECO:0000256" key="5">
    <source>
        <dbReference type="ARBA" id="ARBA00022598"/>
    </source>
</evidence>
<dbReference type="GeneID" id="117034578"/>
<name>A0A671EEV4_RHIFE</name>
<dbReference type="PANTHER" id="PTHR43107">
    <property type="entry name" value="LONG-CHAIN FATTY ACID TRANSPORT PROTEIN"/>
    <property type="match status" value="1"/>
</dbReference>
<reference evidence="22 23" key="1">
    <citation type="journal article" date="2015" name="Annu Rev Anim Biosci">
        <title>The Genome 10K Project: a way forward.</title>
        <authorList>
            <person name="Koepfli K.P."/>
            <person name="Paten B."/>
            <person name="O'Brien S.J."/>
            <person name="Koepfli K.P."/>
            <person name="Paten B."/>
            <person name="Antunes A."/>
            <person name="Belov K."/>
            <person name="Bustamante C."/>
            <person name="Castoe T.A."/>
            <person name="Clawson H."/>
            <person name="Crawford A.J."/>
            <person name="Diekhans M."/>
            <person name="Distel D."/>
            <person name="Durbin R."/>
            <person name="Earl D."/>
            <person name="Fujita M.K."/>
            <person name="Gamble T."/>
            <person name="Georges A."/>
            <person name="Gemmell N."/>
            <person name="Gilbert M.T."/>
            <person name="Graves J.M."/>
            <person name="Green R.E."/>
            <person name="Hickey G."/>
            <person name="Jarvis E.D."/>
            <person name="Johnson W."/>
            <person name="Komissarov A."/>
            <person name="Korf I."/>
            <person name="Kuhn R."/>
            <person name="Larkin D.M."/>
            <person name="Lewin H."/>
            <person name="Lopez J.V."/>
            <person name="Ma J."/>
            <person name="Marques-Bonet T."/>
            <person name="Miller W."/>
            <person name="Murphy R."/>
            <person name="Pevzner P."/>
            <person name="Shapiro B."/>
            <person name="Steiner C."/>
            <person name="Tamazian G."/>
            <person name="Venkatesh B."/>
            <person name="Wang J."/>
            <person name="Wayne R."/>
            <person name="Wiley E."/>
            <person name="Yang H."/>
            <person name="Zhang G."/>
            <person name="Haussler D."/>
            <person name="Ryder O."/>
            <person name="O'Brien S.J."/>
        </authorList>
    </citation>
    <scope>NUCLEOTIDE SEQUENCE</scope>
</reference>
<comment type="catalytic activity">
    <reaction evidence="17">
        <text>tetracosanoate + ATP + CoA = tetracosanoyl-CoA + AMP + diphosphate</text>
        <dbReference type="Rhea" id="RHEA:33639"/>
        <dbReference type="ChEBI" id="CHEBI:30616"/>
        <dbReference type="ChEBI" id="CHEBI:31014"/>
        <dbReference type="ChEBI" id="CHEBI:33019"/>
        <dbReference type="ChEBI" id="CHEBI:57287"/>
        <dbReference type="ChEBI" id="CHEBI:65052"/>
        <dbReference type="ChEBI" id="CHEBI:456215"/>
    </reaction>
    <physiologicalReaction direction="left-to-right" evidence="17">
        <dbReference type="Rhea" id="RHEA:33640"/>
    </physiologicalReaction>
</comment>
<dbReference type="CTD" id="10998"/>
<evidence type="ECO:0000256" key="8">
    <source>
        <dbReference type="ARBA" id="ARBA00022832"/>
    </source>
</evidence>
<dbReference type="InterPro" id="IPR045851">
    <property type="entry name" value="AMP-bd_C_sf"/>
</dbReference>
<dbReference type="GO" id="GO:0004467">
    <property type="term" value="F:long-chain fatty acid-CoA ligase activity"/>
    <property type="evidence" value="ECO:0007669"/>
    <property type="project" value="UniProtKB-EC"/>
</dbReference>
<gene>
    <name evidence="22" type="primary">SLC27A5</name>
    <name evidence="21" type="ORF">mRhiFer1_015496</name>
</gene>
<evidence type="ECO:0000256" key="15">
    <source>
        <dbReference type="ARBA" id="ARBA00036527"/>
    </source>
</evidence>
<dbReference type="GO" id="GO:0044539">
    <property type="term" value="P:long-chain fatty acid import into cell"/>
    <property type="evidence" value="ECO:0007669"/>
    <property type="project" value="TreeGrafter"/>
</dbReference>
<keyword evidence="12" id="KW-0472">Membrane</keyword>